<feature type="compositionally biased region" description="Polar residues" evidence="1">
    <location>
        <begin position="32"/>
        <end position="54"/>
    </location>
</feature>
<dbReference type="OrthoDB" id="2476294at2"/>
<feature type="region of interest" description="Disordered" evidence="1">
    <location>
        <begin position="31"/>
        <end position="103"/>
    </location>
</feature>
<reference evidence="2 3" key="1">
    <citation type="submission" date="2017-06" db="EMBL/GenBank/DDBJ databases">
        <title>Complete genome sequence of Paenibacillus donghaensis KCTC 13049T isolated from East Sea sediment, South Korea.</title>
        <authorList>
            <person name="Jung B.K."/>
            <person name="Hong S.-J."/>
            <person name="Shin J.-H."/>
        </authorList>
    </citation>
    <scope>NUCLEOTIDE SEQUENCE [LARGE SCALE GENOMIC DNA]</scope>
    <source>
        <strain evidence="2 3">KCTC 13049</strain>
    </source>
</reference>
<dbReference type="RefSeq" id="WP_087916235.1">
    <property type="nucleotide sequence ID" value="NZ_CP021780.1"/>
</dbReference>
<keyword evidence="3" id="KW-1185">Reference proteome</keyword>
<dbReference type="Proteomes" id="UP000249890">
    <property type="component" value="Chromosome"/>
</dbReference>
<name>A0A2Z2KEC0_9BACL</name>
<evidence type="ECO:0000313" key="3">
    <source>
        <dbReference type="Proteomes" id="UP000249890"/>
    </source>
</evidence>
<evidence type="ECO:0008006" key="4">
    <source>
        <dbReference type="Google" id="ProtNLM"/>
    </source>
</evidence>
<evidence type="ECO:0000256" key="1">
    <source>
        <dbReference type="SAM" id="MobiDB-lite"/>
    </source>
</evidence>
<proteinExistence type="predicted"/>
<organism evidence="2 3">
    <name type="scientific">Paenibacillus donghaensis</name>
    <dbReference type="NCBI Taxonomy" id="414771"/>
    <lineage>
        <taxon>Bacteria</taxon>
        <taxon>Bacillati</taxon>
        <taxon>Bacillota</taxon>
        <taxon>Bacilli</taxon>
        <taxon>Bacillales</taxon>
        <taxon>Paenibacillaceae</taxon>
        <taxon>Paenibacillus</taxon>
    </lineage>
</organism>
<accession>A0A2Z2KEC0</accession>
<gene>
    <name evidence="2" type="ORF">B9T62_16455</name>
</gene>
<feature type="compositionally biased region" description="Basic and acidic residues" evidence="1">
    <location>
        <begin position="92"/>
        <end position="103"/>
    </location>
</feature>
<dbReference type="KEGG" id="pdh:B9T62_16455"/>
<dbReference type="AlphaFoldDB" id="A0A2Z2KEC0"/>
<dbReference type="EMBL" id="CP021780">
    <property type="protein sequence ID" value="ASA22235.1"/>
    <property type="molecule type" value="Genomic_DNA"/>
</dbReference>
<sequence>MSLKPVELQIALPRTTEAGKVQNEIQQRPLIDQQQLAGQNVKTSQEQAQRSSGVDESAEGALREDGGRGNHQGGHSSGERRQQQENIAPAEHPYKGKRIDLSL</sequence>
<protein>
    <recommendedName>
        <fullName evidence="4">RNA polymerase subunit sigma</fullName>
    </recommendedName>
</protein>
<evidence type="ECO:0000313" key="2">
    <source>
        <dbReference type="EMBL" id="ASA22235.1"/>
    </source>
</evidence>